<evidence type="ECO:0000313" key="1">
    <source>
        <dbReference type="EMBL" id="JAD47860.1"/>
    </source>
</evidence>
<proteinExistence type="predicted"/>
<name>A0A0A9AFY8_ARUDO</name>
<protein>
    <submittedName>
        <fullName evidence="1">Uncharacterized protein</fullName>
    </submittedName>
</protein>
<dbReference type="EMBL" id="GBRH01250035">
    <property type="protein sequence ID" value="JAD47860.1"/>
    <property type="molecule type" value="Transcribed_RNA"/>
</dbReference>
<reference evidence="1" key="1">
    <citation type="submission" date="2014-09" db="EMBL/GenBank/DDBJ databases">
        <authorList>
            <person name="Magalhaes I.L.F."/>
            <person name="Oliveira U."/>
            <person name="Santos F.R."/>
            <person name="Vidigal T.H.D.A."/>
            <person name="Brescovit A.D."/>
            <person name="Santos A.J."/>
        </authorList>
    </citation>
    <scope>NUCLEOTIDE SEQUENCE</scope>
    <source>
        <tissue evidence="1">Shoot tissue taken approximately 20 cm above the soil surface</tissue>
    </source>
</reference>
<sequence>MKTLATNSVHHIYSISLLNAFQISGQFKTINYKSTMVLCWDFLVTLGGSQLYFEQNNLSVRTTYHLD</sequence>
<reference evidence="1" key="2">
    <citation type="journal article" date="2015" name="Data Brief">
        <title>Shoot transcriptome of the giant reed, Arundo donax.</title>
        <authorList>
            <person name="Barrero R.A."/>
            <person name="Guerrero F.D."/>
            <person name="Moolhuijzen P."/>
            <person name="Goolsby J.A."/>
            <person name="Tidwell J."/>
            <person name="Bellgard S.E."/>
            <person name="Bellgard M.I."/>
        </authorList>
    </citation>
    <scope>NUCLEOTIDE SEQUENCE</scope>
    <source>
        <tissue evidence="1">Shoot tissue taken approximately 20 cm above the soil surface</tissue>
    </source>
</reference>
<organism evidence="1">
    <name type="scientific">Arundo donax</name>
    <name type="common">Giant reed</name>
    <name type="synonym">Donax arundinaceus</name>
    <dbReference type="NCBI Taxonomy" id="35708"/>
    <lineage>
        <taxon>Eukaryota</taxon>
        <taxon>Viridiplantae</taxon>
        <taxon>Streptophyta</taxon>
        <taxon>Embryophyta</taxon>
        <taxon>Tracheophyta</taxon>
        <taxon>Spermatophyta</taxon>
        <taxon>Magnoliopsida</taxon>
        <taxon>Liliopsida</taxon>
        <taxon>Poales</taxon>
        <taxon>Poaceae</taxon>
        <taxon>PACMAD clade</taxon>
        <taxon>Arundinoideae</taxon>
        <taxon>Arundineae</taxon>
        <taxon>Arundo</taxon>
    </lineage>
</organism>
<dbReference type="AlphaFoldDB" id="A0A0A9AFY8"/>
<accession>A0A0A9AFY8</accession>